<feature type="transmembrane region" description="Helical" evidence="8">
    <location>
        <begin position="74"/>
        <end position="97"/>
    </location>
</feature>
<dbReference type="STRING" id="1267564.SAMN05192561_101477"/>
<evidence type="ECO:0000256" key="5">
    <source>
        <dbReference type="ARBA" id="ARBA00022989"/>
    </source>
</evidence>
<reference evidence="10 11" key="1">
    <citation type="submission" date="2016-10" db="EMBL/GenBank/DDBJ databases">
        <authorList>
            <person name="de Groot N.N."/>
        </authorList>
    </citation>
    <scope>NUCLEOTIDE SEQUENCE [LARGE SCALE GENOMIC DNA]</scope>
    <source>
        <strain evidence="10 11">IBRC-M10418</strain>
    </source>
</reference>
<feature type="transmembrane region" description="Helical" evidence="8">
    <location>
        <begin position="36"/>
        <end position="54"/>
    </location>
</feature>
<evidence type="ECO:0000256" key="3">
    <source>
        <dbReference type="ARBA" id="ARBA00022692"/>
    </source>
</evidence>
<feature type="transmembrane region" description="Helical" evidence="8">
    <location>
        <begin position="217"/>
        <end position="234"/>
    </location>
</feature>
<keyword evidence="4" id="KW-0125">Carotenoid biosynthesis</keyword>
<keyword evidence="3 8" id="KW-0812">Transmembrane</keyword>
<dbReference type="EMBL" id="FNWU01000001">
    <property type="protein sequence ID" value="SEH39236.1"/>
    <property type="molecule type" value="Genomic_DNA"/>
</dbReference>
<evidence type="ECO:0000256" key="6">
    <source>
        <dbReference type="ARBA" id="ARBA00023136"/>
    </source>
</evidence>
<organism evidence="10 11">
    <name type="scientific">Halopenitus malekzadehii</name>
    <dbReference type="NCBI Taxonomy" id="1267564"/>
    <lineage>
        <taxon>Archaea</taxon>
        <taxon>Methanobacteriati</taxon>
        <taxon>Methanobacteriota</taxon>
        <taxon>Stenosarchaea group</taxon>
        <taxon>Halobacteria</taxon>
        <taxon>Halobacteriales</taxon>
        <taxon>Haloferacaceae</taxon>
        <taxon>Halopenitus</taxon>
    </lineage>
</organism>
<evidence type="ECO:0000313" key="11">
    <source>
        <dbReference type="Proteomes" id="UP000199215"/>
    </source>
</evidence>
<feature type="transmembrane region" description="Helical" evidence="8">
    <location>
        <begin position="173"/>
        <end position="197"/>
    </location>
</feature>
<dbReference type="OrthoDB" id="241129at2157"/>
<comment type="pathway">
    <text evidence="2">Carotenoid biosynthesis.</text>
</comment>
<evidence type="ECO:0000313" key="10">
    <source>
        <dbReference type="EMBL" id="SEH39236.1"/>
    </source>
</evidence>
<dbReference type="Proteomes" id="UP000199215">
    <property type="component" value="Unassembled WGS sequence"/>
</dbReference>
<feature type="transmembrane region" description="Helical" evidence="8">
    <location>
        <begin position="6"/>
        <end position="27"/>
    </location>
</feature>
<evidence type="ECO:0000256" key="7">
    <source>
        <dbReference type="ARBA" id="ARBA00023235"/>
    </source>
</evidence>
<dbReference type="GO" id="GO:0045436">
    <property type="term" value="F:lycopene beta cyclase activity"/>
    <property type="evidence" value="ECO:0007669"/>
    <property type="project" value="UniProtKB-ARBA"/>
</dbReference>
<name>A0A1H6HT83_9EURY</name>
<proteinExistence type="predicted"/>
<protein>
    <submittedName>
        <fullName evidence="10">Lycopene cyclase domain-containing protein</fullName>
    </submittedName>
</protein>
<feature type="transmembrane region" description="Helical" evidence="8">
    <location>
        <begin position="141"/>
        <end position="161"/>
    </location>
</feature>
<keyword evidence="6 8" id="KW-0472">Membrane</keyword>
<evidence type="ECO:0000256" key="2">
    <source>
        <dbReference type="ARBA" id="ARBA00004829"/>
    </source>
</evidence>
<dbReference type="Pfam" id="PF18916">
    <property type="entry name" value="Lycopene_cyc"/>
    <property type="match status" value="2"/>
</dbReference>
<dbReference type="GO" id="GO:0016872">
    <property type="term" value="F:intramolecular lyase activity"/>
    <property type="evidence" value="ECO:0007669"/>
    <property type="project" value="InterPro"/>
</dbReference>
<feature type="domain" description="Lycopene cyclase" evidence="9">
    <location>
        <begin position="144"/>
        <end position="223"/>
    </location>
</feature>
<gene>
    <name evidence="10" type="ORF">SAMN05192561_101477</name>
</gene>
<evidence type="ECO:0000256" key="1">
    <source>
        <dbReference type="ARBA" id="ARBA00004141"/>
    </source>
</evidence>
<keyword evidence="5 8" id="KW-1133">Transmembrane helix</keyword>
<dbReference type="AlphaFoldDB" id="A0A1H6HT83"/>
<dbReference type="RefSeq" id="WP_092813753.1">
    <property type="nucleotide sequence ID" value="NZ_FNWU01000001.1"/>
</dbReference>
<evidence type="ECO:0000256" key="4">
    <source>
        <dbReference type="ARBA" id="ARBA00022746"/>
    </source>
</evidence>
<sequence>MTTPTTYFDVHLLFLFPPIAGLGFLAWRRSVLDRRFLGAVAILTVLAVGYTTPWDARLIAVGVWWYGDGSVSRRFLGVPLGEYAFFLLQSVVTLLWVGCITRGDRLRVPARPSRSDRIVGFLAGVSVGVGGWLLLAGPRTWLYLGAILLWAGPVLAIQWAYDWPSLRRRRWPLTVGVLVPTGYLCLVDRVAIDAGVWNVSRTYTTGLTVGGLPVEEAVFFLVTNVFLVQGYLLYDDLLDRREIERPTAEDEG</sequence>
<dbReference type="InterPro" id="IPR017825">
    <property type="entry name" value="Lycopene_cyclase_dom"/>
</dbReference>
<dbReference type="GO" id="GO:0016020">
    <property type="term" value="C:membrane"/>
    <property type="evidence" value="ECO:0007669"/>
    <property type="project" value="UniProtKB-SubCell"/>
</dbReference>
<accession>A0A1H6HT83</accession>
<feature type="transmembrane region" description="Helical" evidence="8">
    <location>
        <begin position="118"/>
        <end position="135"/>
    </location>
</feature>
<evidence type="ECO:0000256" key="8">
    <source>
        <dbReference type="SAM" id="Phobius"/>
    </source>
</evidence>
<keyword evidence="7" id="KW-0413">Isomerase</keyword>
<dbReference type="NCBIfam" id="TIGR03462">
    <property type="entry name" value="CarR_dom_SF"/>
    <property type="match status" value="2"/>
</dbReference>
<evidence type="ECO:0000259" key="9">
    <source>
        <dbReference type="Pfam" id="PF18916"/>
    </source>
</evidence>
<feature type="domain" description="Lycopene cyclase" evidence="9">
    <location>
        <begin position="6"/>
        <end position="95"/>
    </location>
</feature>
<comment type="subcellular location">
    <subcellularLocation>
        <location evidence="1">Membrane</location>
        <topology evidence="1">Multi-pass membrane protein</topology>
    </subcellularLocation>
</comment>
<keyword evidence="11" id="KW-1185">Reference proteome</keyword>
<dbReference type="GO" id="GO:0016117">
    <property type="term" value="P:carotenoid biosynthetic process"/>
    <property type="evidence" value="ECO:0007669"/>
    <property type="project" value="UniProtKB-KW"/>
</dbReference>